<protein>
    <submittedName>
        <fullName evidence="3">Uncharacterized protein</fullName>
    </submittedName>
</protein>
<dbReference type="Proteomes" id="UP001295444">
    <property type="component" value="Chromosome 08"/>
</dbReference>
<reference evidence="3" key="1">
    <citation type="submission" date="2022-03" db="EMBL/GenBank/DDBJ databases">
        <authorList>
            <person name="Alioto T."/>
            <person name="Alioto T."/>
            <person name="Gomez Garrido J."/>
        </authorList>
    </citation>
    <scope>NUCLEOTIDE SEQUENCE</scope>
</reference>
<feature type="region of interest" description="Disordered" evidence="2">
    <location>
        <begin position="1"/>
        <end position="47"/>
    </location>
</feature>
<feature type="coiled-coil region" evidence="1">
    <location>
        <begin position="89"/>
        <end position="123"/>
    </location>
</feature>
<sequence length="151" mass="16594">MGRTRRAEYPQTSRNTSSGELSGPMDGYLCTPAGPTHRTPTSNMAPTLPVSTCSSSDGTTLADIVAELKHMAMSMVTKDYLNHLSSTLHEAIKMKVAGLKKEVKAQEARILQLEQRAQMTENHSTATALKRQGALLLAMRRQLEDQDRLPQ</sequence>
<evidence type="ECO:0000313" key="3">
    <source>
        <dbReference type="EMBL" id="CAH2312997.1"/>
    </source>
</evidence>
<feature type="compositionally biased region" description="Polar residues" evidence="2">
    <location>
        <begin position="10"/>
        <end position="20"/>
    </location>
</feature>
<evidence type="ECO:0000313" key="4">
    <source>
        <dbReference type="Proteomes" id="UP001295444"/>
    </source>
</evidence>
<evidence type="ECO:0000256" key="1">
    <source>
        <dbReference type="SAM" id="Coils"/>
    </source>
</evidence>
<name>A0AAD1SYS6_PELCU</name>
<proteinExistence type="predicted"/>
<accession>A0AAD1SYS6</accession>
<organism evidence="3 4">
    <name type="scientific">Pelobates cultripes</name>
    <name type="common">Western spadefoot toad</name>
    <dbReference type="NCBI Taxonomy" id="61616"/>
    <lineage>
        <taxon>Eukaryota</taxon>
        <taxon>Metazoa</taxon>
        <taxon>Chordata</taxon>
        <taxon>Craniata</taxon>
        <taxon>Vertebrata</taxon>
        <taxon>Euteleostomi</taxon>
        <taxon>Amphibia</taxon>
        <taxon>Batrachia</taxon>
        <taxon>Anura</taxon>
        <taxon>Pelobatoidea</taxon>
        <taxon>Pelobatidae</taxon>
        <taxon>Pelobates</taxon>
    </lineage>
</organism>
<keyword evidence="4" id="KW-1185">Reference proteome</keyword>
<keyword evidence="1" id="KW-0175">Coiled coil</keyword>
<dbReference type="EMBL" id="OW240919">
    <property type="protein sequence ID" value="CAH2312997.1"/>
    <property type="molecule type" value="Genomic_DNA"/>
</dbReference>
<evidence type="ECO:0000256" key="2">
    <source>
        <dbReference type="SAM" id="MobiDB-lite"/>
    </source>
</evidence>
<gene>
    <name evidence="3" type="ORF">PECUL_23A018151</name>
</gene>
<dbReference type="AlphaFoldDB" id="A0AAD1SYS6"/>
<feature type="compositionally biased region" description="Polar residues" evidence="2">
    <location>
        <begin position="38"/>
        <end position="47"/>
    </location>
</feature>